<keyword evidence="4" id="KW-0689">Ribosomal protein</keyword>
<dbReference type="InterPro" id="IPR036389">
    <property type="entry name" value="RNase_III_sf"/>
</dbReference>
<evidence type="ECO:0000256" key="2">
    <source>
        <dbReference type="ARBA" id="ARBA00022884"/>
    </source>
</evidence>
<name>A0A3B5KAD4_TAKRU</name>
<dbReference type="Gene3D" id="1.10.1520.10">
    <property type="entry name" value="Ribonuclease III domain"/>
    <property type="match status" value="1"/>
</dbReference>
<evidence type="ECO:0000256" key="6">
    <source>
        <dbReference type="ARBA" id="ARBA00023274"/>
    </source>
</evidence>
<dbReference type="InParanoid" id="A0A3B5KAD4"/>
<keyword evidence="6" id="KW-0687">Ribonucleoprotein</keyword>
<evidence type="ECO:0000256" key="4">
    <source>
        <dbReference type="ARBA" id="ARBA00022980"/>
    </source>
</evidence>
<reference evidence="12" key="3">
    <citation type="submission" date="2025-09" db="UniProtKB">
        <authorList>
            <consortium name="Ensembl"/>
        </authorList>
    </citation>
    <scope>IDENTIFICATION</scope>
</reference>
<reference evidence="12" key="2">
    <citation type="submission" date="2025-08" db="UniProtKB">
        <authorList>
            <consortium name="Ensembl"/>
        </authorList>
    </citation>
    <scope>IDENTIFICATION</scope>
</reference>
<dbReference type="GO" id="GO:0003725">
    <property type="term" value="F:double-stranded RNA binding"/>
    <property type="evidence" value="ECO:0007669"/>
    <property type="project" value="InterPro"/>
</dbReference>
<evidence type="ECO:0000256" key="1">
    <source>
        <dbReference type="ARBA" id="ARBA00004173"/>
    </source>
</evidence>
<dbReference type="GeneTree" id="ENSGT00390000016956"/>
<dbReference type="OMA" id="RHIKRWV"/>
<accession>A0A3B5KAD4</accession>
<reference evidence="12 13" key="1">
    <citation type="journal article" date="2011" name="Genome Biol. Evol.">
        <title>Integration of the genetic map and genome assembly of fugu facilitates insights into distinct features of genome evolution in teleosts and mammals.</title>
        <authorList>
            <person name="Kai W."/>
            <person name="Kikuchi K."/>
            <person name="Tohari S."/>
            <person name="Chew A.K."/>
            <person name="Tay A."/>
            <person name="Fujiwara A."/>
            <person name="Hosoya S."/>
            <person name="Suetake H."/>
            <person name="Naruse K."/>
            <person name="Brenner S."/>
            <person name="Suzuki Y."/>
            <person name="Venkatesh B."/>
        </authorList>
    </citation>
    <scope>NUCLEOTIDE SEQUENCE [LARGE SCALE GENOMIC DNA]</scope>
</reference>
<dbReference type="AlphaFoldDB" id="A0A3B5KAD4"/>
<dbReference type="SUPFAM" id="SSF69065">
    <property type="entry name" value="RNase III domain-like"/>
    <property type="match status" value="1"/>
</dbReference>
<proteinExistence type="inferred from homology"/>
<keyword evidence="5" id="KW-0496">Mitochondrion</keyword>
<keyword evidence="9" id="KW-0732">Signal</keyword>
<dbReference type="CDD" id="cd19874">
    <property type="entry name" value="DSRM_MRPL44"/>
    <property type="match status" value="1"/>
</dbReference>
<dbReference type="InterPro" id="IPR055189">
    <property type="entry name" value="RM44_endonuclase"/>
</dbReference>
<sequence>MYFWTAVLHPLALVRVLLQPLLLQEDEGKQKVREKKRWEKSYTLLMARKLKLDGPPLPKHRSQKPHWDYNAEVQAFSNRLNESFSLELLKTAFVNPCYLQAELARRQGLGLDVDTTALHLKDNVELNIKGVGFTSSFLADFCRTSFPKLPSEAVESLISHLTSSAVVTQVARNLGIEDLTMSGDFPIPEEVLHATFMAVVGALLESSGAERAGLFVRDFLGTQLIGKDLFDMWTVVNPMGVLVEELTKMNVPPPEPRLVRAAGASTVLPLYFVGLYSDKTLLAQAPGETTIAAEEEAARVVLRKIYGYAENRTPIDFCRPRPEQPLTQSVSS</sequence>
<protein>
    <recommendedName>
        <fullName evidence="8">Large ribosomal subunit protein mL44</fullName>
    </recommendedName>
</protein>
<keyword evidence="3" id="KW-0809">Transit peptide</keyword>
<feature type="chain" id="PRO_5025680510" description="Large ribosomal subunit protein mL44" evidence="9">
    <location>
        <begin position="24"/>
        <end position="332"/>
    </location>
</feature>
<comment type="subcellular location">
    <subcellularLocation>
        <location evidence="1">Mitochondrion</location>
    </subcellularLocation>
</comment>
<dbReference type="PANTHER" id="PTHR11207:SF5">
    <property type="entry name" value="LARGE RIBOSOMAL SUBUNIT PROTEIN ML44"/>
    <property type="match status" value="1"/>
</dbReference>
<comment type="similarity">
    <text evidence="7">Belongs to the ribonuclease III family. Mitochondrion-specific ribosomal protein mL44 subfamily.</text>
</comment>
<evidence type="ECO:0000256" key="8">
    <source>
        <dbReference type="ARBA" id="ARBA00035187"/>
    </source>
</evidence>
<feature type="signal peptide" evidence="9">
    <location>
        <begin position="1"/>
        <end position="23"/>
    </location>
</feature>
<gene>
    <name evidence="12" type="primary">mrpl44</name>
</gene>
<dbReference type="InterPro" id="IPR044444">
    <property type="entry name" value="Ribosomal_mL44_DSRM_metazoa"/>
</dbReference>
<dbReference type="FunCoup" id="A0A3B5KAD4">
    <property type="interactions" value="1143"/>
</dbReference>
<keyword evidence="13" id="KW-1185">Reference proteome</keyword>
<dbReference type="GO" id="GO:0004525">
    <property type="term" value="F:ribonuclease III activity"/>
    <property type="evidence" value="ECO:0007669"/>
    <property type="project" value="InterPro"/>
</dbReference>
<dbReference type="Gene3D" id="3.30.160.20">
    <property type="match status" value="1"/>
</dbReference>
<dbReference type="SUPFAM" id="SSF54768">
    <property type="entry name" value="dsRNA-binding domain-like"/>
    <property type="match status" value="1"/>
</dbReference>
<evidence type="ECO:0000259" key="11">
    <source>
        <dbReference type="Pfam" id="PF22935"/>
    </source>
</evidence>
<dbReference type="Pfam" id="PF22892">
    <property type="entry name" value="DSRM_MRPL44"/>
    <property type="match status" value="1"/>
</dbReference>
<dbReference type="GO" id="GO:0005762">
    <property type="term" value="C:mitochondrial large ribosomal subunit"/>
    <property type="evidence" value="ECO:0007669"/>
    <property type="project" value="TreeGrafter"/>
</dbReference>
<dbReference type="Proteomes" id="UP000005226">
    <property type="component" value="Chromosome 11"/>
</dbReference>
<dbReference type="Pfam" id="PF22935">
    <property type="entry name" value="RM44_endonuclase"/>
    <property type="match status" value="1"/>
</dbReference>
<dbReference type="PANTHER" id="PTHR11207">
    <property type="entry name" value="RIBONUCLEASE III"/>
    <property type="match status" value="1"/>
</dbReference>
<evidence type="ECO:0000313" key="12">
    <source>
        <dbReference type="Ensembl" id="ENSTRUP00000052365.2"/>
    </source>
</evidence>
<evidence type="ECO:0000256" key="7">
    <source>
        <dbReference type="ARBA" id="ARBA00024034"/>
    </source>
</evidence>
<feature type="domain" description="Large ribosomal subunit protein mL44 dsRNA binding" evidence="10">
    <location>
        <begin position="233"/>
        <end position="320"/>
    </location>
</feature>
<evidence type="ECO:0000256" key="3">
    <source>
        <dbReference type="ARBA" id="ARBA00022946"/>
    </source>
</evidence>
<organism evidence="12 13">
    <name type="scientific">Takifugu rubripes</name>
    <name type="common">Japanese pufferfish</name>
    <name type="synonym">Fugu rubripes</name>
    <dbReference type="NCBI Taxonomy" id="31033"/>
    <lineage>
        <taxon>Eukaryota</taxon>
        <taxon>Metazoa</taxon>
        <taxon>Chordata</taxon>
        <taxon>Craniata</taxon>
        <taxon>Vertebrata</taxon>
        <taxon>Euteleostomi</taxon>
        <taxon>Actinopterygii</taxon>
        <taxon>Neopterygii</taxon>
        <taxon>Teleostei</taxon>
        <taxon>Neoteleostei</taxon>
        <taxon>Acanthomorphata</taxon>
        <taxon>Eupercaria</taxon>
        <taxon>Tetraodontiformes</taxon>
        <taxon>Tetradontoidea</taxon>
        <taxon>Tetraodontidae</taxon>
        <taxon>Takifugu</taxon>
    </lineage>
</organism>
<keyword evidence="2" id="KW-0694">RNA-binding</keyword>
<evidence type="ECO:0000256" key="5">
    <source>
        <dbReference type="ARBA" id="ARBA00023128"/>
    </source>
</evidence>
<dbReference type="Ensembl" id="ENSTRUT00000056570.2">
    <property type="protein sequence ID" value="ENSTRUP00000052365.2"/>
    <property type="gene ID" value="ENSTRUG00000007892.3"/>
</dbReference>
<feature type="domain" description="Large ribosomal subunit protein mL44 endonuclease" evidence="11">
    <location>
        <begin position="68"/>
        <end position="203"/>
    </location>
</feature>
<evidence type="ECO:0000313" key="13">
    <source>
        <dbReference type="Proteomes" id="UP000005226"/>
    </source>
</evidence>
<evidence type="ECO:0000259" key="10">
    <source>
        <dbReference type="Pfam" id="PF22892"/>
    </source>
</evidence>
<evidence type="ECO:0000256" key="9">
    <source>
        <dbReference type="SAM" id="SignalP"/>
    </source>
</evidence>
<dbReference type="GO" id="GO:0070125">
    <property type="term" value="P:mitochondrial translational elongation"/>
    <property type="evidence" value="ECO:0007669"/>
    <property type="project" value="TreeGrafter"/>
</dbReference>
<dbReference type="GO" id="GO:0070877">
    <property type="term" value="C:microprocessor complex"/>
    <property type="evidence" value="ECO:0007669"/>
    <property type="project" value="TreeGrafter"/>
</dbReference>
<dbReference type="GO" id="GO:0006396">
    <property type="term" value="P:RNA processing"/>
    <property type="evidence" value="ECO:0007669"/>
    <property type="project" value="InterPro"/>
</dbReference>
<dbReference type="FunFam" id="3.30.160.20:FF:000037">
    <property type="entry name" value="39S ribosomal protein L44, mitochondrial"/>
    <property type="match status" value="1"/>
</dbReference>